<keyword evidence="2" id="KW-0472">Membrane</keyword>
<gene>
    <name evidence="3" type="ORF">NITHO_1020015</name>
</gene>
<reference evidence="3 4" key="1">
    <citation type="journal article" date="2012" name="ISME J.">
        <title>Nitrification expanded: discovery, physiology and genomics of a nitrite-oxidizing bacterium from the phylum Chloroflexi.</title>
        <authorList>
            <person name="Sorokin D.Y."/>
            <person name="Lucker S."/>
            <person name="Vejmelkova D."/>
            <person name="Kostrikina N.A."/>
            <person name="Kleerebezem R."/>
            <person name="Rijpstra W.I."/>
            <person name="Damste J.S."/>
            <person name="Le Paslier D."/>
            <person name="Muyzer G."/>
            <person name="Wagner M."/>
            <person name="van Loosdrecht M.C."/>
            <person name="Daims H."/>
        </authorList>
    </citation>
    <scope>NUCLEOTIDE SEQUENCE [LARGE SCALE GENOMIC DNA]</scope>
    <source>
        <strain evidence="4">none</strain>
    </source>
</reference>
<evidence type="ECO:0000256" key="2">
    <source>
        <dbReference type="SAM" id="Phobius"/>
    </source>
</evidence>
<dbReference type="AlphaFoldDB" id="I4ECC3"/>
<sequence length="571" mass="60506">METRESTVVAIETAEDVDRLLGRFPEFEQNNLLITVRPESPVLLTASEFFRLFSAARRSGITLTISTEDPLRRKLAQMLGWSVEESTEASTGEDSPTTALPETRFTADDLAAFVRDAPPVSTEPESTSTPESPTTAIALPEDFPLPSALPEDGAVSFQTVDGRQESSATSSGRRPGFVKAIAGKLRLPEEADRRRKYVRAGGIGGSVLVLLIIAGLVYFVLPSATITIVPSEHAIAADLTYGLDTPGAAYDIKIAPTPLSNTSTFDKTIPTTGARYEPDGTASGKILLTNPRTTPISLPAQSKITGSNGVVYLTRDAVTVPASDPFGSLSFGSAAVAIVASQAGSGSNADPGNVAGQLSNGLFYTNREPVGGGTDKKFPTVSPDDIAALTEEAKKDLDSRAENEFMGKVASGMKLVPDSLKKSEPALTFTHQENEDATEVAVHATVDVNALIYDPVKLHEQARGEVSKRLAAQAGPDAMLLGTSLQMTDPAALNDQQTGFSIHTSATVRSIITDEERSHLASSLVGKDPVAAESLLHQQSDVANFQMTLSPTWLPQKLPELASRIHIKLAG</sequence>
<accession>I4ECC3</accession>
<dbReference type="OrthoDB" id="163137at2"/>
<evidence type="ECO:0000313" key="4">
    <source>
        <dbReference type="Proteomes" id="UP000004221"/>
    </source>
</evidence>
<dbReference type="Proteomes" id="UP000004221">
    <property type="component" value="Unassembled WGS sequence"/>
</dbReference>
<keyword evidence="2" id="KW-0812">Transmembrane</keyword>
<organism evidence="3 4">
    <name type="scientific">Nitrolancea hollandica Lb</name>
    <dbReference type="NCBI Taxonomy" id="1129897"/>
    <lineage>
        <taxon>Bacteria</taxon>
        <taxon>Pseudomonadati</taxon>
        <taxon>Thermomicrobiota</taxon>
        <taxon>Thermomicrobia</taxon>
        <taxon>Sphaerobacterales</taxon>
        <taxon>Sphaerobacterineae</taxon>
        <taxon>Sphaerobacteraceae</taxon>
        <taxon>Nitrolancea</taxon>
    </lineage>
</organism>
<evidence type="ECO:0000256" key="1">
    <source>
        <dbReference type="SAM" id="MobiDB-lite"/>
    </source>
</evidence>
<dbReference type="RefSeq" id="WP_008474453.1">
    <property type="nucleotide sequence ID" value="NZ_CAGS01000005.1"/>
</dbReference>
<feature type="compositionally biased region" description="Low complexity" evidence="1">
    <location>
        <begin position="118"/>
        <end position="135"/>
    </location>
</feature>
<name>I4ECC3_9BACT</name>
<comment type="caution">
    <text evidence="3">The sequence shown here is derived from an EMBL/GenBank/DDBJ whole genome shotgun (WGS) entry which is preliminary data.</text>
</comment>
<evidence type="ECO:0008006" key="5">
    <source>
        <dbReference type="Google" id="ProtNLM"/>
    </source>
</evidence>
<keyword evidence="4" id="KW-1185">Reference proteome</keyword>
<protein>
    <recommendedName>
        <fullName evidence="5">Baseplate protein J-like domain-containing protein</fullName>
    </recommendedName>
</protein>
<proteinExistence type="predicted"/>
<feature type="region of interest" description="Disordered" evidence="1">
    <location>
        <begin position="118"/>
        <end position="143"/>
    </location>
</feature>
<feature type="transmembrane region" description="Helical" evidence="2">
    <location>
        <begin position="200"/>
        <end position="221"/>
    </location>
</feature>
<keyword evidence="2" id="KW-1133">Transmembrane helix</keyword>
<dbReference type="EMBL" id="CAGS01000005">
    <property type="protein sequence ID" value="CCF82335.1"/>
    <property type="molecule type" value="Genomic_DNA"/>
</dbReference>
<evidence type="ECO:0000313" key="3">
    <source>
        <dbReference type="EMBL" id="CCF82335.1"/>
    </source>
</evidence>